<dbReference type="EMBL" id="NSKC01000003">
    <property type="protein sequence ID" value="PAU84244.1"/>
    <property type="molecule type" value="Genomic_DNA"/>
</dbReference>
<protein>
    <submittedName>
        <fullName evidence="1">Uncharacterized protein</fullName>
    </submittedName>
</protein>
<dbReference type="AlphaFoldDB" id="A0A2A2FHM2"/>
<evidence type="ECO:0000313" key="1">
    <source>
        <dbReference type="EMBL" id="PAU84244.1"/>
    </source>
</evidence>
<dbReference type="OrthoDB" id="242474at2157"/>
<name>A0A2A2FHM2_9EURY</name>
<reference evidence="1 2" key="1">
    <citation type="submission" date="2017-08" db="EMBL/GenBank/DDBJ databases">
        <title>The strain WRN001 was isolated from Binhai saline alkaline soil, Tianjin, China.</title>
        <authorList>
            <person name="Liu D."/>
            <person name="Zhang G."/>
        </authorList>
    </citation>
    <scope>NUCLEOTIDE SEQUENCE [LARGE SCALE GENOMIC DNA]</scope>
    <source>
        <strain evidence="1 2">WN019</strain>
    </source>
</reference>
<keyword evidence="2" id="KW-1185">Reference proteome</keyword>
<dbReference type="Proteomes" id="UP000218083">
    <property type="component" value="Unassembled WGS sequence"/>
</dbReference>
<evidence type="ECO:0000313" key="2">
    <source>
        <dbReference type="Proteomes" id="UP000218083"/>
    </source>
</evidence>
<gene>
    <name evidence="1" type="ORF">CK500_07390</name>
</gene>
<sequence length="233" mass="24043">MRPRTIAAAAAVLLLAVGIAAAPVADARAPPTPICGVCDLDRTAPDGTSVVAGESAQTITLHGNGSTTWVAEVDLAAGGDALAANESLRRAVASEAARDGISDPRDVESRIDGDTLIVEYRDPNATERHLGVVVFTELTPAAPSVPFAIGGEGARYLGADRLTVRGASGWKVRGDAGAGGSDGRLVWTRDGADPDDEGRVFVDVDRDPVAVEEDGILPAQRAWIARLLTSDTL</sequence>
<proteinExistence type="predicted"/>
<dbReference type="RefSeq" id="WP_095636595.1">
    <property type="nucleotide sequence ID" value="NZ_NSKC01000003.1"/>
</dbReference>
<accession>A0A2A2FHM2</accession>
<comment type="caution">
    <text evidence="1">The sequence shown here is derived from an EMBL/GenBank/DDBJ whole genome shotgun (WGS) entry which is preliminary data.</text>
</comment>
<organism evidence="1 2">
    <name type="scientific">Halorubrum salipaludis</name>
    <dbReference type="NCBI Taxonomy" id="2032630"/>
    <lineage>
        <taxon>Archaea</taxon>
        <taxon>Methanobacteriati</taxon>
        <taxon>Methanobacteriota</taxon>
        <taxon>Stenosarchaea group</taxon>
        <taxon>Halobacteria</taxon>
        <taxon>Halobacteriales</taxon>
        <taxon>Haloferacaceae</taxon>
        <taxon>Halorubrum</taxon>
    </lineage>
</organism>